<feature type="region of interest" description="Disordered" evidence="3">
    <location>
        <begin position="1"/>
        <end position="25"/>
    </location>
</feature>
<dbReference type="InterPro" id="IPR000792">
    <property type="entry name" value="Tscrpt_reg_LuxR_C"/>
</dbReference>
<reference evidence="5 6" key="1">
    <citation type="submission" date="2016-10" db="EMBL/GenBank/DDBJ databases">
        <authorList>
            <person name="de Groot N.N."/>
        </authorList>
    </citation>
    <scope>NUCLEOTIDE SEQUENCE [LARGE SCALE GENOMIC DNA]</scope>
    <source>
        <strain evidence="5 6">DSM 21800</strain>
    </source>
</reference>
<dbReference type="SUPFAM" id="SSF52540">
    <property type="entry name" value="P-loop containing nucleoside triphosphate hydrolases"/>
    <property type="match status" value="1"/>
</dbReference>
<dbReference type="SUPFAM" id="SSF46894">
    <property type="entry name" value="C-terminal effector domain of the bipartite response regulators"/>
    <property type="match status" value="1"/>
</dbReference>
<accession>A0A1H1R4N0</accession>
<dbReference type="GO" id="GO:0003677">
    <property type="term" value="F:DNA binding"/>
    <property type="evidence" value="ECO:0007669"/>
    <property type="project" value="InterPro"/>
</dbReference>
<keyword evidence="2" id="KW-0067">ATP-binding</keyword>
<organism evidence="5 6">
    <name type="scientific">Microlunatus soli</name>
    <dbReference type="NCBI Taxonomy" id="630515"/>
    <lineage>
        <taxon>Bacteria</taxon>
        <taxon>Bacillati</taxon>
        <taxon>Actinomycetota</taxon>
        <taxon>Actinomycetes</taxon>
        <taxon>Propionibacteriales</taxon>
        <taxon>Propionibacteriaceae</taxon>
        <taxon>Microlunatus</taxon>
    </lineage>
</organism>
<feature type="domain" description="HTH luxR-type" evidence="4">
    <location>
        <begin position="930"/>
        <end position="999"/>
    </location>
</feature>
<evidence type="ECO:0000313" key="5">
    <source>
        <dbReference type="EMBL" id="SDS30717.1"/>
    </source>
</evidence>
<evidence type="ECO:0000256" key="1">
    <source>
        <dbReference type="ARBA" id="ARBA00022741"/>
    </source>
</evidence>
<dbReference type="InterPro" id="IPR016032">
    <property type="entry name" value="Sig_transdc_resp-reg_C-effctor"/>
</dbReference>
<dbReference type="GO" id="GO:0006355">
    <property type="term" value="P:regulation of DNA-templated transcription"/>
    <property type="evidence" value="ECO:0007669"/>
    <property type="project" value="InterPro"/>
</dbReference>
<dbReference type="CDD" id="cd06170">
    <property type="entry name" value="LuxR_C_like"/>
    <property type="match status" value="1"/>
</dbReference>
<evidence type="ECO:0000256" key="3">
    <source>
        <dbReference type="SAM" id="MobiDB-lite"/>
    </source>
</evidence>
<dbReference type="EMBL" id="LT629772">
    <property type="protein sequence ID" value="SDS30717.1"/>
    <property type="molecule type" value="Genomic_DNA"/>
</dbReference>
<dbReference type="GO" id="GO:0004016">
    <property type="term" value="F:adenylate cyclase activity"/>
    <property type="evidence" value="ECO:0007669"/>
    <property type="project" value="TreeGrafter"/>
</dbReference>
<dbReference type="PROSITE" id="PS50043">
    <property type="entry name" value="HTH_LUXR_2"/>
    <property type="match status" value="1"/>
</dbReference>
<dbReference type="Proteomes" id="UP000199103">
    <property type="component" value="Chromosome I"/>
</dbReference>
<dbReference type="InterPro" id="IPR027417">
    <property type="entry name" value="P-loop_NTPase"/>
</dbReference>
<dbReference type="SMART" id="SM00421">
    <property type="entry name" value="HTH_LUXR"/>
    <property type="match status" value="1"/>
</dbReference>
<sequence length="1000" mass="107790">MTSMSARHVVVSDAAGHPPVGRGDDDHVAFADRASGLSDATSIVGRMPELERLHGIRDAAFDGGFGCALVGGEAGVGKTSLVNAAAAIADRDVAGLTIARGECVPLGGEGLPYAPVVGLLHDLAHRFTEATLLEWAGAGAAELCWLIPEFGDPQEPVDAGGAQTRLRLFETIAGLIEEAARRAPLLIVIEDLHWADDSSRHLIEFLLRAIGPVPVMLILTYRTDELTRRHPLRPFLAELGRLPVVTRVEVGPLGAAEVEQLITSGSAALGVADEQRSLIKRVVRASGGIPYFAVELARASSSVGSDLPETLRDTLLLRVSRVGEECQRLLRLLAIGGNRVEHDLIAAVAELPAGELESTLREAVEANLLIPDSSGYAFRHALMREVLDDDLLPGERTRMHRAYAPSLEGMSVGPTLPESVRAVELARHWYAARDNAEALRWSVAAARLQRYGFSEALRLYERALELHEVVPDADRIAAPLLTLLDEAASSAADAGEPERALALLDEALRLTDEETDPLTAADRLSEKSRVLQNLMQPGALETVDRALSLVPREPPTRRLADVLTMRAARLLLLHKPASIEAAREAIVAARQVDAIGLEAHARNTLGSALIVLDVDPEQGWTELDQAGALSPVSDNVRLRHSINCSDTLYQTGRYRESFDVAVRARDVAGRLGQERRSGVMLAGNAAEAAMALGDWSRARELVEWALKLSPPGNHWVHQRRLLASILLWVDDDADAAAEILCEISAHSQLAATGPQYFAALQQSLAEVALANGDPVGAWDIERRTLDTLPWAELGHDLPALGVAAMAYGRADGRPADWAPWLRQRMIFRDTLPITRQWASYIEAELRASTQQWTSAIATMRAAAAPPHMIGYATLRSAASQLADGQHDEARRSAQVARELADRMGLRLLQRWVVEFCDAAFADDPKGVRSGDSPQPDVGGGLTPREQEVLTLVADGLSNRQIGQQLVISTKTASVHVSNILAKLGVGSRGEAAAVFRAGRP</sequence>
<dbReference type="GO" id="GO:0005737">
    <property type="term" value="C:cytoplasm"/>
    <property type="evidence" value="ECO:0007669"/>
    <property type="project" value="TreeGrafter"/>
</dbReference>
<evidence type="ECO:0000259" key="4">
    <source>
        <dbReference type="PROSITE" id="PS50043"/>
    </source>
</evidence>
<dbReference type="InterPro" id="IPR041664">
    <property type="entry name" value="AAA_16"/>
</dbReference>
<dbReference type="PANTHER" id="PTHR16305:SF35">
    <property type="entry name" value="TRANSCRIPTIONAL ACTIVATOR DOMAIN"/>
    <property type="match status" value="1"/>
</dbReference>
<dbReference type="Gene3D" id="1.25.40.10">
    <property type="entry name" value="Tetratricopeptide repeat domain"/>
    <property type="match status" value="2"/>
</dbReference>
<proteinExistence type="predicted"/>
<name>A0A1H1R4N0_9ACTN</name>
<dbReference type="Pfam" id="PF13191">
    <property type="entry name" value="AAA_16"/>
    <property type="match status" value="1"/>
</dbReference>
<dbReference type="Gene3D" id="1.10.10.10">
    <property type="entry name" value="Winged helix-like DNA-binding domain superfamily/Winged helix DNA-binding domain"/>
    <property type="match status" value="1"/>
</dbReference>
<gene>
    <name evidence="5" type="ORF">SAMN04489812_1508</name>
</gene>
<dbReference type="Pfam" id="PF00196">
    <property type="entry name" value="GerE"/>
    <property type="match status" value="1"/>
</dbReference>
<protein>
    <submittedName>
        <fullName evidence="5">Regulatory protein, luxR family</fullName>
    </submittedName>
</protein>
<dbReference type="InterPro" id="IPR011990">
    <property type="entry name" value="TPR-like_helical_dom_sf"/>
</dbReference>
<keyword evidence="1" id="KW-0547">Nucleotide-binding</keyword>
<evidence type="ECO:0000313" key="6">
    <source>
        <dbReference type="Proteomes" id="UP000199103"/>
    </source>
</evidence>
<dbReference type="AlphaFoldDB" id="A0A1H1R4N0"/>
<dbReference type="SUPFAM" id="SSF48452">
    <property type="entry name" value="TPR-like"/>
    <property type="match status" value="1"/>
</dbReference>
<dbReference type="PANTHER" id="PTHR16305">
    <property type="entry name" value="TESTICULAR SOLUBLE ADENYLYL CYCLASE"/>
    <property type="match status" value="1"/>
</dbReference>
<dbReference type="InterPro" id="IPR036388">
    <property type="entry name" value="WH-like_DNA-bd_sf"/>
</dbReference>
<dbReference type="PRINTS" id="PR00038">
    <property type="entry name" value="HTHLUXR"/>
</dbReference>
<dbReference type="STRING" id="630515.SAMN04489812_1508"/>
<evidence type="ECO:0000256" key="2">
    <source>
        <dbReference type="ARBA" id="ARBA00022840"/>
    </source>
</evidence>
<dbReference type="GO" id="GO:0005524">
    <property type="term" value="F:ATP binding"/>
    <property type="evidence" value="ECO:0007669"/>
    <property type="project" value="UniProtKB-KW"/>
</dbReference>
<keyword evidence="6" id="KW-1185">Reference proteome</keyword>